<dbReference type="SMART" id="SM00829">
    <property type="entry name" value="PKS_ER"/>
    <property type="match status" value="1"/>
</dbReference>
<dbReference type="InterPro" id="IPR011032">
    <property type="entry name" value="GroES-like_sf"/>
</dbReference>
<reference evidence="5" key="2">
    <citation type="submission" date="2022-12" db="EMBL/GenBank/DDBJ databases">
        <authorList>
            <person name="Krivoruchko A.V."/>
            <person name="Elkin A."/>
        </authorList>
    </citation>
    <scope>NUCLEOTIDE SEQUENCE</scope>
    <source>
        <strain evidence="5">IEGM 249</strain>
    </source>
</reference>
<dbReference type="SUPFAM" id="SSF51735">
    <property type="entry name" value="NAD(P)-binding Rossmann-fold domains"/>
    <property type="match status" value="1"/>
</dbReference>
<dbReference type="PANTHER" id="PTHR48106:SF13">
    <property type="entry name" value="QUINONE OXIDOREDUCTASE-RELATED"/>
    <property type="match status" value="1"/>
</dbReference>
<dbReference type="InterPro" id="IPR047618">
    <property type="entry name" value="QOR-like"/>
</dbReference>
<keyword evidence="2 4" id="KW-0560">Oxidoreductase</keyword>
<sequence>MRAIQVSRLGGPDVLEPAEVPEPRIGATDLLVRTEAIGINFIDTYFRTGLYPRPLPYIPGDEGSGVVEAVGGDVTGIAPGDRVAWCSAPGSYAEKVVVPAAAAIAVPDSVPAPQAASALLQGMTAHYLAHSTYPIQSGDTVLVHAGAGGVGLLLTQMATTLGARVITTVSSDAKEQLSRDAGAHEVLRYDDDIAARVRELTDGEGVAAAYDGVGASTFEASLASVRIRGTVALFGAASGPVPPFDPQRLNPAGSLFLTRPTLAHHIRNREELTWRAGDVFSALADGSLTVRVGAEYPLERAEDAHRDLEARATTGSIVLVP</sequence>
<dbReference type="EMBL" id="CP009111">
    <property type="protein sequence ID" value="ANS28142.1"/>
    <property type="molecule type" value="Genomic_DNA"/>
</dbReference>
<keyword evidence="1" id="KW-0521">NADP</keyword>
<dbReference type="Proteomes" id="UP000186108">
    <property type="component" value="Chromosome"/>
</dbReference>
<protein>
    <submittedName>
        <fullName evidence="4">Quinone oxidoreductase</fullName>
        <ecNumber evidence="4">1.6.5.5</ecNumber>
    </submittedName>
</protein>
<dbReference type="InterPro" id="IPR020843">
    <property type="entry name" value="ER"/>
</dbReference>
<dbReference type="Pfam" id="PF00107">
    <property type="entry name" value="ADH_zinc_N"/>
    <property type="match status" value="1"/>
</dbReference>
<feature type="domain" description="Enoyl reductase (ER)" evidence="3">
    <location>
        <begin position="10"/>
        <end position="319"/>
    </location>
</feature>
<dbReference type="AlphaFoldDB" id="A0A1B1K681"/>
<organism evidence="4 7">
    <name type="scientific">Rhodococcus opacus</name>
    <name type="common">Nocardia opaca</name>
    <dbReference type="NCBI Taxonomy" id="37919"/>
    <lineage>
        <taxon>Bacteria</taxon>
        <taxon>Bacillati</taxon>
        <taxon>Actinomycetota</taxon>
        <taxon>Actinomycetes</taxon>
        <taxon>Mycobacteriales</taxon>
        <taxon>Nocardiaceae</taxon>
        <taxon>Rhodococcus</taxon>
    </lineage>
</organism>
<dbReference type="PATRIC" id="fig|37919.13.peg.3585"/>
<evidence type="ECO:0000313" key="7">
    <source>
        <dbReference type="Proteomes" id="UP000186108"/>
    </source>
</evidence>
<dbReference type="Gene3D" id="3.40.50.720">
    <property type="entry name" value="NAD(P)-binding Rossmann-like Domain"/>
    <property type="match status" value="1"/>
</dbReference>
<proteinExistence type="predicted"/>
<dbReference type="Proteomes" id="UP001066327">
    <property type="component" value="Unassembled WGS sequence"/>
</dbReference>
<dbReference type="InterPro" id="IPR013154">
    <property type="entry name" value="ADH-like_N"/>
</dbReference>
<dbReference type="Pfam" id="PF08240">
    <property type="entry name" value="ADH_N"/>
    <property type="match status" value="1"/>
</dbReference>
<dbReference type="InterPro" id="IPR013149">
    <property type="entry name" value="ADH-like_C"/>
</dbReference>
<dbReference type="FunFam" id="3.40.50.720:FF:000053">
    <property type="entry name" value="Quinone oxidoreductase 1"/>
    <property type="match status" value="1"/>
</dbReference>
<dbReference type="EMBL" id="JAPWIS010000005">
    <property type="protein sequence ID" value="MCZ4584450.1"/>
    <property type="molecule type" value="Genomic_DNA"/>
</dbReference>
<dbReference type="GO" id="GO:0003960">
    <property type="term" value="F:quinone reductase (NADPH) activity"/>
    <property type="evidence" value="ECO:0007669"/>
    <property type="project" value="UniProtKB-EC"/>
</dbReference>
<keyword evidence="8" id="KW-1185">Reference proteome</keyword>
<evidence type="ECO:0000313" key="4">
    <source>
        <dbReference type="EMBL" id="ANS28142.1"/>
    </source>
</evidence>
<gene>
    <name evidence="4" type="primary">qor2</name>
    <name evidence="5" type="ORF">O4328_12280</name>
    <name evidence="6" type="ORF">Q5707_17550</name>
    <name evidence="4" type="ORF">R1CP_17280</name>
</gene>
<dbReference type="RefSeq" id="WP_005565774.1">
    <property type="nucleotide sequence ID" value="NZ_CAJUXZ010000012.1"/>
</dbReference>
<dbReference type="PANTHER" id="PTHR48106">
    <property type="entry name" value="QUINONE OXIDOREDUCTASE PIG3-RELATED"/>
    <property type="match status" value="1"/>
</dbReference>
<evidence type="ECO:0000313" key="5">
    <source>
        <dbReference type="EMBL" id="MCZ4584450.1"/>
    </source>
</evidence>
<dbReference type="CDD" id="cd05286">
    <property type="entry name" value="QOR2"/>
    <property type="match status" value="1"/>
</dbReference>
<accession>A0A1B1K681</accession>
<reference evidence="4 7" key="1">
    <citation type="submission" date="2014-07" db="EMBL/GenBank/DDBJ databases">
        <authorList>
            <person name="Zhang J.E."/>
            <person name="Yang H."/>
            <person name="Guo J."/>
            <person name="Deng Z."/>
            <person name="Luo H."/>
            <person name="Luo M."/>
            <person name="Zhao B."/>
        </authorList>
    </citation>
    <scope>NUCLEOTIDE SEQUENCE [LARGE SCALE GENOMIC DNA]</scope>
    <source>
        <strain evidence="4 7">1CP</strain>
    </source>
</reference>
<evidence type="ECO:0000313" key="6">
    <source>
        <dbReference type="EMBL" id="WLF50669.1"/>
    </source>
</evidence>
<dbReference type="Gene3D" id="3.90.180.10">
    <property type="entry name" value="Medium-chain alcohol dehydrogenases, catalytic domain"/>
    <property type="match status" value="1"/>
</dbReference>
<dbReference type="EC" id="1.6.5.5" evidence="4"/>
<evidence type="ECO:0000259" key="3">
    <source>
        <dbReference type="SMART" id="SM00829"/>
    </source>
</evidence>
<dbReference type="SUPFAM" id="SSF50129">
    <property type="entry name" value="GroES-like"/>
    <property type="match status" value="1"/>
</dbReference>
<dbReference type="GO" id="GO:0035925">
    <property type="term" value="F:mRNA 3'-UTR AU-rich region binding"/>
    <property type="evidence" value="ECO:0007669"/>
    <property type="project" value="TreeGrafter"/>
</dbReference>
<evidence type="ECO:0000256" key="1">
    <source>
        <dbReference type="ARBA" id="ARBA00022857"/>
    </source>
</evidence>
<reference evidence="6" key="3">
    <citation type="submission" date="2023-07" db="EMBL/GenBank/DDBJ databases">
        <title>Genomic analysis of Rhodococcus opacus VOC-14 with glycol ethers degradation activity.</title>
        <authorList>
            <person name="Narkevich D.A."/>
            <person name="Hlushen A.M."/>
            <person name="Akhremchuk A.E."/>
            <person name="Sikolenko M.A."/>
            <person name="Valentovich L.N."/>
        </authorList>
    </citation>
    <scope>NUCLEOTIDE SEQUENCE</scope>
    <source>
        <strain evidence="6">VOC-14</strain>
    </source>
</reference>
<dbReference type="EMBL" id="CP130953">
    <property type="protein sequence ID" value="WLF50669.1"/>
    <property type="molecule type" value="Genomic_DNA"/>
</dbReference>
<dbReference type="GO" id="GO:0005829">
    <property type="term" value="C:cytosol"/>
    <property type="evidence" value="ECO:0007669"/>
    <property type="project" value="TreeGrafter"/>
</dbReference>
<dbReference type="Proteomes" id="UP001231166">
    <property type="component" value="Chromosome"/>
</dbReference>
<name>A0A1B1K681_RHOOP</name>
<evidence type="ECO:0000256" key="2">
    <source>
        <dbReference type="ARBA" id="ARBA00023002"/>
    </source>
</evidence>
<dbReference type="GO" id="GO:0070402">
    <property type="term" value="F:NADPH binding"/>
    <property type="evidence" value="ECO:0007669"/>
    <property type="project" value="TreeGrafter"/>
</dbReference>
<evidence type="ECO:0000313" key="8">
    <source>
        <dbReference type="Proteomes" id="UP001066327"/>
    </source>
</evidence>
<dbReference type="InterPro" id="IPR036291">
    <property type="entry name" value="NAD(P)-bd_dom_sf"/>
</dbReference>